<feature type="domain" description="Major facilitator superfamily (MFS) profile" evidence="8">
    <location>
        <begin position="8"/>
        <end position="448"/>
    </location>
</feature>
<dbReference type="InterPro" id="IPR050189">
    <property type="entry name" value="MFS_Efflux_Transporters"/>
</dbReference>
<reference evidence="9" key="1">
    <citation type="submission" date="2023-05" db="EMBL/GenBank/DDBJ databases">
        <title>Comparative genomics of Bacillaceae isolates and their secondary metabolite potential.</title>
        <authorList>
            <person name="Song L."/>
            <person name="Nielsen L.J."/>
            <person name="Mohite O."/>
            <person name="Xu X."/>
            <person name="Weber T."/>
            <person name="Kovacs A.T."/>
        </authorList>
    </citation>
    <scope>NUCLEOTIDE SEQUENCE</scope>
    <source>
        <strain evidence="9">XLM17</strain>
    </source>
</reference>
<evidence type="ECO:0000256" key="7">
    <source>
        <dbReference type="SAM" id="Phobius"/>
    </source>
</evidence>
<keyword evidence="2" id="KW-0813">Transport</keyword>
<keyword evidence="6 7" id="KW-0472">Membrane</keyword>
<dbReference type="SUPFAM" id="SSF103473">
    <property type="entry name" value="MFS general substrate transporter"/>
    <property type="match status" value="1"/>
</dbReference>
<dbReference type="RefSeq" id="WP_066092264.1">
    <property type="nucleotide sequence ID" value="NZ_CP126114.1"/>
</dbReference>
<dbReference type="PANTHER" id="PTHR43124:SF3">
    <property type="entry name" value="CHLORAMPHENICOL EFFLUX PUMP RV0191"/>
    <property type="match status" value="1"/>
</dbReference>
<evidence type="ECO:0000256" key="6">
    <source>
        <dbReference type="ARBA" id="ARBA00023136"/>
    </source>
</evidence>
<organism evidence="9 10">
    <name type="scientific">Neobacillus novalis</name>
    <dbReference type="NCBI Taxonomy" id="220687"/>
    <lineage>
        <taxon>Bacteria</taxon>
        <taxon>Bacillati</taxon>
        <taxon>Bacillota</taxon>
        <taxon>Bacilli</taxon>
        <taxon>Bacillales</taxon>
        <taxon>Bacillaceae</taxon>
        <taxon>Neobacillus</taxon>
    </lineage>
</organism>
<dbReference type="InterPro" id="IPR036259">
    <property type="entry name" value="MFS_trans_sf"/>
</dbReference>
<dbReference type="InterPro" id="IPR020846">
    <property type="entry name" value="MFS_dom"/>
</dbReference>
<dbReference type="InterPro" id="IPR011701">
    <property type="entry name" value="MFS"/>
</dbReference>
<dbReference type="Pfam" id="PF07690">
    <property type="entry name" value="MFS_1"/>
    <property type="match status" value="2"/>
</dbReference>
<dbReference type="PROSITE" id="PS50850">
    <property type="entry name" value="MFS"/>
    <property type="match status" value="1"/>
</dbReference>
<dbReference type="AlphaFoldDB" id="A0AA95MPA3"/>
<sequence length="471" mass="52289">MKSTNPQKVFTIFVFIALAAFDNIIVGLFPPLFQYIADDLHMKIAKLGTISAVNILVTAVSSVFWGYLSGKFKRKKLIIIGTLIWVISVFLTSNSHSYGELLFYQIFTGVGLGCIASIGFSVLTDSIPYEKRGMILSLWGMAQGLGGIAGALLASLTATNTSWRWPFEIVGFVGFFLIILYLFVKEPARGGADPELKGLMENNQSYHYVIEAKQIVPIILKGSNVYLFLQALFMNIATGSLIWLPTLYIFKIQQLGYSIETSMIASGYLYAIFQIGGMTSVYFGHLGDKFQKKTYKGRAMLTSFFVFLTMPLYILMFMIPMNNLRLPDDNNAFSIFVSLLGQLFMNPWMALLFILSFFASAAQSANTPNWLALITDVNLPEHRGTAFSIANLSNSLGRTIGNVGVGIVLGMISTRYHGPTSYIITLSVLQIFLIPSAICYLLMAKKNMFDIQKVKETLKSRSEPEPEPDKG</sequence>
<feature type="transmembrane region" description="Helical" evidence="7">
    <location>
        <begin position="268"/>
        <end position="287"/>
    </location>
</feature>
<evidence type="ECO:0000256" key="3">
    <source>
        <dbReference type="ARBA" id="ARBA00022475"/>
    </source>
</evidence>
<evidence type="ECO:0000256" key="1">
    <source>
        <dbReference type="ARBA" id="ARBA00004651"/>
    </source>
</evidence>
<feature type="transmembrane region" description="Helical" evidence="7">
    <location>
        <begin position="12"/>
        <end position="32"/>
    </location>
</feature>
<evidence type="ECO:0000256" key="4">
    <source>
        <dbReference type="ARBA" id="ARBA00022692"/>
    </source>
</evidence>
<accession>A0AA95MPA3</accession>
<keyword evidence="5 7" id="KW-1133">Transmembrane helix</keyword>
<dbReference type="GO" id="GO:0022857">
    <property type="term" value="F:transmembrane transporter activity"/>
    <property type="evidence" value="ECO:0007669"/>
    <property type="project" value="InterPro"/>
</dbReference>
<gene>
    <name evidence="9" type="ORF">QNH39_23715</name>
</gene>
<proteinExistence type="predicted"/>
<feature type="transmembrane region" description="Helical" evidence="7">
    <location>
        <begin position="399"/>
        <end position="416"/>
    </location>
</feature>
<evidence type="ECO:0000313" key="10">
    <source>
        <dbReference type="Proteomes" id="UP001178288"/>
    </source>
</evidence>
<keyword evidence="3" id="KW-1003">Cell membrane</keyword>
<dbReference type="EMBL" id="CP126114">
    <property type="protein sequence ID" value="WHY85583.1"/>
    <property type="molecule type" value="Genomic_DNA"/>
</dbReference>
<feature type="transmembrane region" description="Helical" evidence="7">
    <location>
        <begin position="225"/>
        <end position="248"/>
    </location>
</feature>
<feature type="transmembrane region" description="Helical" evidence="7">
    <location>
        <begin position="165"/>
        <end position="184"/>
    </location>
</feature>
<evidence type="ECO:0000256" key="2">
    <source>
        <dbReference type="ARBA" id="ARBA00022448"/>
    </source>
</evidence>
<dbReference type="PANTHER" id="PTHR43124">
    <property type="entry name" value="PURINE EFFLUX PUMP PBUE"/>
    <property type="match status" value="1"/>
</dbReference>
<feature type="transmembrane region" description="Helical" evidence="7">
    <location>
        <begin position="299"/>
        <end position="321"/>
    </location>
</feature>
<feature type="transmembrane region" description="Helical" evidence="7">
    <location>
        <begin position="333"/>
        <end position="358"/>
    </location>
</feature>
<feature type="transmembrane region" description="Helical" evidence="7">
    <location>
        <begin position="44"/>
        <end position="65"/>
    </location>
</feature>
<protein>
    <submittedName>
        <fullName evidence="9">MFS transporter</fullName>
    </submittedName>
</protein>
<name>A0AA95MPA3_9BACI</name>
<keyword evidence="10" id="KW-1185">Reference proteome</keyword>
<dbReference type="GO" id="GO:0005886">
    <property type="term" value="C:plasma membrane"/>
    <property type="evidence" value="ECO:0007669"/>
    <property type="project" value="UniProtKB-SubCell"/>
</dbReference>
<evidence type="ECO:0000256" key="5">
    <source>
        <dbReference type="ARBA" id="ARBA00022989"/>
    </source>
</evidence>
<feature type="transmembrane region" description="Helical" evidence="7">
    <location>
        <begin position="102"/>
        <end position="123"/>
    </location>
</feature>
<feature type="transmembrane region" description="Helical" evidence="7">
    <location>
        <begin position="135"/>
        <end position="159"/>
    </location>
</feature>
<keyword evidence="4 7" id="KW-0812">Transmembrane</keyword>
<feature type="transmembrane region" description="Helical" evidence="7">
    <location>
        <begin position="422"/>
        <end position="443"/>
    </location>
</feature>
<dbReference type="KEGG" id="nnv:QNH39_23715"/>
<evidence type="ECO:0000259" key="8">
    <source>
        <dbReference type="PROSITE" id="PS50850"/>
    </source>
</evidence>
<dbReference type="Proteomes" id="UP001178288">
    <property type="component" value="Chromosome"/>
</dbReference>
<comment type="subcellular location">
    <subcellularLocation>
        <location evidence="1">Cell membrane</location>
        <topology evidence="1">Multi-pass membrane protein</topology>
    </subcellularLocation>
</comment>
<dbReference type="Gene3D" id="1.20.1250.20">
    <property type="entry name" value="MFS general substrate transporter like domains"/>
    <property type="match status" value="1"/>
</dbReference>
<feature type="transmembrane region" description="Helical" evidence="7">
    <location>
        <begin position="77"/>
        <end position="96"/>
    </location>
</feature>
<evidence type="ECO:0000313" key="9">
    <source>
        <dbReference type="EMBL" id="WHY85583.1"/>
    </source>
</evidence>